<comment type="caution">
    <text evidence="2">The sequence shown here is derived from an EMBL/GenBank/DDBJ whole genome shotgun (WGS) entry which is preliminary data.</text>
</comment>
<reference evidence="2 3" key="1">
    <citation type="submission" date="2019-03" db="EMBL/GenBank/DDBJ databases">
        <title>Draft genome sequences of novel Actinobacteria.</title>
        <authorList>
            <person name="Sahin N."/>
            <person name="Ay H."/>
            <person name="Saygin H."/>
        </authorList>
    </citation>
    <scope>NUCLEOTIDE SEQUENCE [LARGE SCALE GENOMIC DNA]</scope>
    <source>
        <strain evidence="2 3">H3C3</strain>
    </source>
</reference>
<evidence type="ECO:0000313" key="3">
    <source>
        <dbReference type="Proteomes" id="UP000294513"/>
    </source>
</evidence>
<proteinExistence type="predicted"/>
<dbReference type="InterPro" id="IPR015330">
    <property type="entry name" value="DNA_primase/pol_bifunc_N"/>
</dbReference>
<organism evidence="2 3">
    <name type="scientific">Actinomadura rubrisoli</name>
    <dbReference type="NCBI Taxonomy" id="2530368"/>
    <lineage>
        <taxon>Bacteria</taxon>
        <taxon>Bacillati</taxon>
        <taxon>Actinomycetota</taxon>
        <taxon>Actinomycetes</taxon>
        <taxon>Streptosporangiales</taxon>
        <taxon>Thermomonosporaceae</taxon>
        <taxon>Actinomadura</taxon>
    </lineage>
</organism>
<gene>
    <name evidence="2" type="ORF">E1298_41670</name>
</gene>
<keyword evidence="3" id="KW-1185">Reference proteome</keyword>
<dbReference type="Proteomes" id="UP000294513">
    <property type="component" value="Unassembled WGS sequence"/>
</dbReference>
<feature type="domain" description="DNA primase/polymerase bifunctional N-terminal" evidence="1">
    <location>
        <begin position="12"/>
        <end position="196"/>
    </location>
</feature>
<accession>A0A4R5A088</accession>
<evidence type="ECO:0000313" key="2">
    <source>
        <dbReference type="EMBL" id="TDD65101.1"/>
    </source>
</evidence>
<sequence length="311" mass="32536">MTGVPPAMLAAALGYAAHGWPVFVLSPTKVPVRNCPGCKTAHTTAETMEACACLTCHGFHAATTDPARLTAMFERYPAGLLAVRTGAASGTVVIDVDPPVGSRTLAKLDRAEVLPGTVMSMTGRSCGIQLYYAHPGVRITSRPGGLGPGVDVKADDAYVVVPPSVHPGTGRAYHWSGDGRYDYPLTPLHRVLIERLKATPPSHRSVTTSRASRAAEGSSGAFWAQFRQPSTGTPYNRLHGLVATVLKAREGERNAVLHWAACRISDMAAAREIEPGPAAQALARAALDIGLAPGEIRATINSGCPTAGTTT</sequence>
<evidence type="ECO:0000259" key="1">
    <source>
        <dbReference type="SMART" id="SM00943"/>
    </source>
</evidence>
<name>A0A4R5A088_9ACTN</name>
<dbReference type="EMBL" id="SMKU01000421">
    <property type="protein sequence ID" value="TDD65101.1"/>
    <property type="molecule type" value="Genomic_DNA"/>
</dbReference>
<dbReference type="SMART" id="SM00943">
    <property type="entry name" value="Prim-Pol"/>
    <property type="match status" value="1"/>
</dbReference>
<dbReference type="RefSeq" id="WP_131902903.1">
    <property type="nucleotide sequence ID" value="NZ_SMKU01000421.1"/>
</dbReference>
<dbReference type="SUPFAM" id="SSF56747">
    <property type="entry name" value="Prim-pol domain"/>
    <property type="match status" value="1"/>
</dbReference>
<dbReference type="CDD" id="cd04859">
    <property type="entry name" value="Prim_Pol"/>
    <property type="match status" value="1"/>
</dbReference>
<protein>
    <submittedName>
        <fullName evidence="2">Bifunctional DNA primase/polymerase</fullName>
    </submittedName>
</protein>
<dbReference type="OrthoDB" id="3218228at2"/>
<dbReference type="AlphaFoldDB" id="A0A4R5A088"/>
<dbReference type="Pfam" id="PF09250">
    <property type="entry name" value="Prim-Pol"/>
    <property type="match status" value="1"/>
</dbReference>